<dbReference type="InterPro" id="IPR016439">
    <property type="entry name" value="Lag1/Lac1-like"/>
</dbReference>
<evidence type="ECO:0000313" key="14">
    <source>
        <dbReference type="Proteomes" id="UP000310158"/>
    </source>
</evidence>
<feature type="transmembrane region" description="Helical" evidence="10">
    <location>
        <begin position="301"/>
        <end position="325"/>
    </location>
</feature>
<keyword evidence="3" id="KW-0808">Transferase</keyword>
<keyword evidence="6 10" id="KW-1133">Transmembrane helix</keyword>
<feature type="transmembrane region" description="Helical" evidence="10">
    <location>
        <begin position="345"/>
        <end position="371"/>
    </location>
</feature>
<comment type="subcellular location">
    <subcellularLocation>
        <location evidence="1">Endoplasmic reticulum membrane</location>
        <topology evidence="1">Multi-pass membrane protein</topology>
    </subcellularLocation>
</comment>
<evidence type="ECO:0000256" key="5">
    <source>
        <dbReference type="ARBA" id="ARBA00022824"/>
    </source>
</evidence>
<dbReference type="GO" id="GO:0046513">
    <property type="term" value="P:ceramide biosynthetic process"/>
    <property type="evidence" value="ECO:0007669"/>
    <property type="project" value="InterPro"/>
</dbReference>
<keyword evidence="14" id="KW-1185">Reference proteome</keyword>
<comment type="caution">
    <text evidence="13">The sequence shown here is derived from an EMBL/GenBank/DDBJ whole genome shotgun (WGS) entry which is preliminary data.</text>
</comment>
<evidence type="ECO:0000256" key="10">
    <source>
        <dbReference type="SAM" id="Phobius"/>
    </source>
</evidence>
<evidence type="ECO:0000259" key="12">
    <source>
        <dbReference type="PROSITE" id="PS50922"/>
    </source>
</evidence>
<accession>A0A4S4M4G5</accession>
<evidence type="ECO:0000256" key="11">
    <source>
        <dbReference type="SAM" id="SignalP"/>
    </source>
</evidence>
<feature type="transmembrane region" description="Helical" evidence="10">
    <location>
        <begin position="72"/>
        <end position="90"/>
    </location>
</feature>
<keyword evidence="8" id="KW-0325">Glycoprotein</keyword>
<evidence type="ECO:0000256" key="7">
    <source>
        <dbReference type="ARBA" id="ARBA00023136"/>
    </source>
</evidence>
<dbReference type="Pfam" id="PF03798">
    <property type="entry name" value="TRAM_LAG1_CLN8"/>
    <property type="match status" value="1"/>
</dbReference>
<dbReference type="GO" id="GO:0005789">
    <property type="term" value="C:endoplasmic reticulum membrane"/>
    <property type="evidence" value="ECO:0007669"/>
    <property type="project" value="UniProtKB-SubCell"/>
</dbReference>
<feature type="signal peptide" evidence="11">
    <location>
        <begin position="1"/>
        <end position="19"/>
    </location>
</feature>
<evidence type="ECO:0000256" key="6">
    <source>
        <dbReference type="ARBA" id="ARBA00022989"/>
    </source>
</evidence>
<dbReference type="SMART" id="SM00724">
    <property type="entry name" value="TLC"/>
    <property type="match status" value="1"/>
</dbReference>
<feature type="domain" description="TLC" evidence="12">
    <location>
        <begin position="162"/>
        <end position="381"/>
    </location>
</feature>
<evidence type="ECO:0000313" key="13">
    <source>
        <dbReference type="EMBL" id="THH19865.1"/>
    </source>
</evidence>
<evidence type="ECO:0000256" key="8">
    <source>
        <dbReference type="ARBA" id="ARBA00023180"/>
    </source>
</evidence>
<dbReference type="PROSITE" id="PS50922">
    <property type="entry name" value="TLC"/>
    <property type="match status" value="1"/>
</dbReference>
<keyword evidence="11" id="KW-0732">Signal</keyword>
<dbReference type="PANTHER" id="PTHR12560">
    <property type="entry name" value="LONGEVITY ASSURANCE FACTOR 1 LAG1"/>
    <property type="match status" value="1"/>
</dbReference>
<evidence type="ECO:0000256" key="1">
    <source>
        <dbReference type="ARBA" id="ARBA00004477"/>
    </source>
</evidence>
<evidence type="ECO:0000256" key="3">
    <source>
        <dbReference type="ARBA" id="ARBA00022679"/>
    </source>
</evidence>
<name>A0A4S4M4G5_9AGAM</name>
<dbReference type="PIRSF" id="PIRSF005225">
    <property type="entry name" value="LAG1_LAC1"/>
    <property type="match status" value="1"/>
</dbReference>
<protein>
    <recommendedName>
        <fullName evidence="12">TLC domain-containing protein</fullName>
    </recommendedName>
</protein>
<dbReference type="InterPro" id="IPR006634">
    <property type="entry name" value="TLC-dom"/>
</dbReference>
<dbReference type="GO" id="GO:0050291">
    <property type="term" value="F:sphingosine N-acyltransferase activity"/>
    <property type="evidence" value="ECO:0007669"/>
    <property type="project" value="InterPro"/>
</dbReference>
<organism evidence="13 14">
    <name type="scientific">Bondarzewia mesenterica</name>
    <dbReference type="NCBI Taxonomy" id="1095465"/>
    <lineage>
        <taxon>Eukaryota</taxon>
        <taxon>Fungi</taxon>
        <taxon>Dikarya</taxon>
        <taxon>Basidiomycota</taxon>
        <taxon>Agaricomycotina</taxon>
        <taxon>Agaricomycetes</taxon>
        <taxon>Russulales</taxon>
        <taxon>Bondarzewiaceae</taxon>
        <taxon>Bondarzewia</taxon>
    </lineage>
</organism>
<keyword evidence="7 9" id="KW-0472">Membrane</keyword>
<dbReference type="EMBL" id="SGPL01000034">
    <property type="protein sequence ID" value="THH19865.1"/>
    <property type="molecule type" value="Genomic_DNA"/>
</dbReference>
<evidence type="ECO:0000256" key="2">
    <source>
        <dbReference type="ARBA" id="ARBA00009808"/>
    </source>
</evidence>
<comment type="similarity">
    <text evidence="2">Belongs to the sphingosine N-acyltransferase family.</text>
</comment>
<gene>
    <name evidence="13" type="ORF">EW146_g1403</name>
</gene>
<proteinExistence type="inferred from homology"/>
<keyword evidence="5" id="KW-0256">Endoplasmic reticulum</keyword>
<keyword evidence="4 9" id="KW-0812">Transmembrane</keyword>
<feature type="chain" id="PRO_5020655309" description="TLC domain-containing protein" evidence="11">
    <location>
        <begin position="20"/>
        <end position="405"/>
    </location>
</feature>
<evidence type="ECO:0000256" key="9">
    <source>
        <dbReference type="PROSITE-ProRule" id="PRU00205"/>
    </source>
</evidence>
<evidence type="ECO:0000256" key="4">
    <source>
        <dbReference type="ARBA" id="ARBA00022692"/>
    </source>
</evidence>
<dbReference type="AlphaFoldDB" id="A0A4S4M4G5"/>
<feature type="transmembrane region" description="Helical" evidence="10">
    <location>
        <begin position="246"/>
        <end position="265"/>
    </location>
</feature>
<feature type="transmembrane region" description="Helical" evidence="10">
    <location>
        <begin position="127"/>
        <end position="150"/>
    </location>
</feature>
<feature type="transmembrane region" description="Helical" evidence="10">
    <location>
        <begin position="171"/>
        <end position="196"/>
    </location>
</feature>
<reference evidence="13 14" key="1">
    <citation type="submission" date="2019-02" db="EMBL/GenBank/DDBJ databases">
        <title>Genome sequencing of the rare red list fungi Bondarzewia mesenterica.</title>
        <authorList>
            <person name="Buettner E."/>
            <person name="Kellner H."/>
        </authorList>
    </citation>
    <scope>NUCLEOTIDE SEQUENCE [LARGE SCALE GENOMIC DNA]</scope>
    <source>
        <strain evidence="13 14">DSM 108281</strain>
    </source>
</reference>
<dbReference type="PANTHER" id="PTHR12560:SF11">
    <property type="entry name" value="CERAMIDE SYNTHASE LAC1-RELATED"/>
    <property type="match status" value="1"/>
</dbReference>
<dbReference type="Proteomes" id="UP000310158">
    <property type="component" value="Unassembled WGS sequence"/>
</dbReference>
<sequence>MGLGSRKSIMCVWIGLASAGFHSSVPSAPALSPPVDFISSSRSARSTLKDVISQRKWTLTTIQVEASSLRMLLLPVILHLNWIIFTPIIFSDPPRSPFEPLLFISHPTPSPSGDPNDPRYRRGWLDFVFVAYYIIFFSFVRQVITIKLCRSIARRYGLRKESKLARFGEQGYAMIYFACFGAWGLRIMSQLPTWWYKTEYFWIDYPHWQMKPELKRYYLMQAAYWCQQLIVLAFKLEKPRNDYRELVAHHIVTLWLVGWSYGLHLTLIGNAVYMSMDIPDTFLALSKLLNYMGYDSVKTLMFIFFLSIWTYFRHYLNIVILWSVWKEFDLIPAAAKYFRPLDDIWMAWWMKWQIFTPILLLQFLNLFWYYLILRVFVRAVKEFTVEDVRSDEDDSSDDDDNGKED</sequence>
<dbReference type="OrthoDB" id="3053196at2759"/>